<dbReference type="PANTHER" id="PTHR11733">
    <property type="entry name" value="ZINC METALLOPROTEASE FAMILY M13 NEPRILYSIN-RELATED"/>
    <property type="match status" value="1"/>
</dbReference>
<dbReference type="InterPro" id="IPR024079">
    <property type="entry name" value="MetalloPept_cat_dom_sf"/>
</dbReference>
<dbReference type="SUPFAM" id="SSF55486">
    <property type="entry name" value="Metalloproteases ('zincins'), catalytic domain"/>
    <property type="match status" value="1"/>
</dbReference>
<keyword evidence="2" id="KW-1133">Transmembrane helix</keyword>
<keyword evidence="2" id="KW-0812">Transmembrane</keyword>
<dbReference type="GO" id="GO:0004222">
    <property type="term" value="F:metalloendopeptidase activity"/>
    <property type="evidence" value="ECO:0007669"/>
    <property type="project" value="InterPro"/>
</dbReference>
<dbReference type="EMBL" id="JABSTV010001254">
    <property type="protein sequence ID" value="KAH7939640.1"/>
    <property type="molecule type" value="Genomic_DNA"/>
</dbReference>
<dbReference type="InterPro" id="IPR008753">
    <property type="entry name" value="Peptidase_M13_N"/>
</dbReference>
<dbReference type="PROSITE" id="PS51885">
    <property type="entry name" value="NEPRILYSIN"/>
    <property type="match status" value="1"/>
</dbReference>
<name>A0A9D4SQJ8_RHISA</name>
<dbReference type="Proteomes" id="UP000821837">
    <property type="component" value="Chromosome 8"/>
</dbReference>
<dbReference type="Pfam" id="PF05649">
    <property type="entry name" value="Peptidase_M13_N"/>
    <property type="match status" value="1"/>
</dbReference>
<evidence type="ECO:0000259" key="3">
    <source>
        <dbReference type="Pfam" id="PF05649"/>
    </source>
</evidence>
<evidence type="ECO:0000313" key="5">
    <source>
        <dbReference type="Proteomes" id="UP000821837"/>
    </source>
</evidence>
<dbReference type="VEuPathDB" id="VectorBase:RSAN_030753"/>
<reference evidence="4" key="2">
    <citation type="submission" date="2021-09" db="EMBL/GenBank/DDBJ databases">
        <authorList>
            <person name="Jia N."/>
            <person name="Wang J."/>
            <person name="Shi W."/>
            <person name="Du L."/>
            <person name="Sun Y."/>
            <person name="Zhan W."/>
            <person name="Jiang J."/>
            <person name="Wang Q."/>
            <person name="Zhang B."/>
            <person name="Ji P."/>
            <person name="Sakyi L.B."/>
            <person name="Cui X."/>
            <person name="Yuan T."/>
            <person name="Jiang B."/>
            <person name="Yang W."/>
            <person name="Lam T.T.-Y."/>
            <person name="Chang Q."/>
            <person name="Ding S."/>
            <person name="Wang X."/>
            <person name="Zhu J."/>
            <person name="Ruan X."/>
            <person name="Zhao L."/>
            <person name="Wei J."/>
            <person name="Que T."/>
            <person name="Du C."/>
            <person name="Cheng J."/>
            <person name="Dai P."/>
            <person name="Han X."/>
            <person name="Huang E."/>
            <person name="Gao Y."/>
            <person name="Liu J."/>
            <person name="Shao H."/>
            <person name="Ye R."/>
            <person name="Li L."/>
            <person name="Wei W."/>
            <person name="Wang X."/>
            <person name="Wang C."/>
            <person name="Huo Q."/>
            <person name="Li W."/>
            <person name="Guo W."/>
            <person name="Chen H."/>
            <person name="Chen S."/>
            <person name="Zhou L."/>
            <person name="Zhou L."/>
            <person name="Ni X."/>
            <person name="Tian J."/>
            <person name="Zhou Y."/>
            <person name="Sheng Y."/>
            <person name="Liu T."/>
            <person name="Pan Y."/>
            <person name="Xia L."/>
            <person name="Li J."/>
            <person name="Zhao F."/>
            <person name="Cao W."/>
        </authorList>
    </citation>
    <scope>NUCLEOTIDE SEQUENCE</scope>
    <source>
        <strain evidence="4">Rsan-2018</strain>
        <tissue evidence="4">Larvae</tissue>
    </source>
</reference>
<dbReference type="GO" id="GO:0005886">
    <property type="term" value="C:plasma membrane"/>
    <property type="evidence" value="ECO:0007669"/>
    <property type="project" value="TreeGrafter"/>
</dbReference>
<evidence type="ECO:0000313" key="4">
    <source>
        <dbReference type="EMBL" id="KAH7939640.1"/>
    </source>
</evidence>
<keyword evidence="5" id="KW-1185">Reference proteome</keyword>
<reference evidence="4" key="1">
    <citation type="journal article" date="2020" name="Cell">
        <title>Large-Scale Comparative Analyses of Tick Genomes Elucidate Their Genetic Diversity and Vector Capacities.</title>
        <authorList>
            <consortium name="Tick Genome and Microbiome Consortium (TIGMIC)"/>
            <person name="Jia N."/>
            <person name="Wang J."/>
            <person name="Shi W."/>
            <person name="Du L."/>
            <person name="Sun Y."/>
            <person name="Zhan W."/>
            <person name="Jiang J.F."/>
            <person name="Wang Q."/>
            <person name="Zhang B."/>
            <person name="Ji P."/>
            <person name="Bell-Sakyi L."/>
            <person name="Cui X.M."/>
            <person name="Yuan T.T."/>
            <person name="Jiang B.G."/>
            <person name="Yang W.F."/>
            <person name="Lam T.T."/>
            <person name="Chang Q.C."/>
            <person name="Ding S.J."/>
            <person name="Wang X.J."/>
            <person name="Zhu J.G."/>
            <person name="Ruan X.D."/>
            <person name="Zhao L."/>
            <person name="Wei J.T."/>
            <person name="Ye R.Z."/>
            <person name="Que T.C."/>
            <person name="Du C.H."/>
            <person name="Zhou Y.H."/>
            <person name="Cheng J.X."/>
            <person name="Dai P.F."/>
            <person name="Guo W.B."/>
            <person name="Han X.H."/>
            <person name="Huang E.J."/>
            <person name="Li L.F."/>
            <person name="Wei W."/>
            <person name="Gao Y.C."/>
            <person name="Liu J.Z."/>
            <person name="Shao H.Z."/>
            <person name="Wang X."/>
            <person name="Wang C.C."/>
            <person name="Yang T.C."/>
            <person name="Huo Q.B."/>
            <person name="Li W."/>
            <person name="Chen H.Y."/>
            <person name="Chen S.E."/>
            <person name="Zhou L.G."/>
            <person name="Ni X.B."/>
            <person name="Tian J.H."/>
            <person name="Sheng Y."/>
            <person name="Liu T."/>
            <person name="Pan Y.S."/>
            <person name="Xia L.Y."/>
            <person name="Li J."/>
            <person name="Zhao F."/>
            <person name="Cao W.C."/>
        </authorList>
    </citation>
    <scope>NUCLEOTIDE SEQUENCE</scope>
    <source>
        <strain evidence="4">Rsan-2018</strain>
    </source>
</reference>
<dbReference type="InterPro" id="IPR042089">
    <property type="entry name" value="Peptidase_M13_dom_2"/>
</dbReference>
<dbReference type="GO" id="GO:0016485">
    <property type="term" value="P:protein processing"/>
    <property type="evidence" value="ECO:0007669"/>
    <property type="project" value="TreeGrafter"/>
</dbReference>
<organism evidence="4 5">
    <name type="scientific">Rhipicephalus sanguineus</name>
    <name type="common">Brown dog tick</name>
    <name type="synonym">Ixodes sanguineus</name>
    <dbReference type="NCBI Taxonomy" id="34632"/>
    <lineage>
        <taxon>Eukaryota</taxon>
        <taxon>Metazoa</taxon>
        <taxon>Ecdysozoa</taxon>
        <taxon>Arthropoda</taxon>
        <taxon>Chelicerata</taxon>
        <taxon>Arachnida</taxon>
        <taxon>Acari</taxon>
        <taxon>Parasitiformes</taxon>
        <taxon>Ixodida</taxon>
        <taxon>Ixodoidea</taxon>
        <taxon>Ixodidae</taxon>
        <taxon>Rhipicephalinae</taxon>
        <taxon>Rhipicephalus</taxon>
        <taxon>Rhipicephalus</taxon>
    </lineage>
</organism>
<proteinExistence type="inferred from homology"/>
<comment type="similarity">
    <text evidence="1">Belongs to the peptidase M13 family.</text>
</comment>
<dbReference type="Gene3D" id="1.10.1380.10">
    <property type="entry name" value="Neutral endopeptidase , domain2"/>
    <property type="match status" value="1"/>
</dbReference>
<dbReference type="Gene3D" id="3.40.390.10">
    <property type="entry name" value="Collagenase (Catalytic Domain)"/>
    <property type="match status" value="1"/>
</dbReference>
<accession>A0A9D4SQJ8</accession>
<evidence type="ECO:0000256" key="2">
    <source>
        <dbReference type="SAM" id="Phobius"/>
    </source>
</evidence>
<sequence length="697" mass="79241">MDVHVRPSSNANSRGTCAKACVLISSVVIGVIGVCAVLLMAYKDSRFLMHAGHSLRKVNRGARDGRGVSIAGNDNCTNQLCLPEAGYLVSRLNLSVGQCDDFYRFVCSDRWFEHETQELPFRFSSVQHVYDTLQRYTKDGLLNLINNEKLDASSALVKTLMFVENCTSSATRLQSEPEHFEAVMRRFGLGLFPYTSRPLRSSSVHFVLATMARELGLFPIFAVTVLPANRRKKRHHTIVLKQRLRRWHEADLLSAETYHWVLKKSASLLPSIQHLTMQQYQDVLKISKELLMMAAYRPPVPEHTLVSGAEFAMYEKINLTSFLATLFEQSHVYTKESLIAVNSKAYFHRLFTYLDTGIDESTVLNYLGVYLWVHLSPLFPDEHSSAPHLPGVPYGMPGASKRFPLCLRYAESLCPQGMFALLTVALGQTNSSVEFVRPLEWWIGDFKDVLFSYTKRLTWLDEDTMEKLLAKVEKMHVSFLIPASLLQEPNVFKWTCEHYDVKFAALPPILHFVEAKATVLRSHWNHVHTGISLLRHMQSFDYKIHYSHDANTLSVPAAYFGEVLKAPPVLRRFYAVKILPDALEEVLKLLLKQGSYSLNNFTVFSSWTENATSRFNVLEDCLMKAYMDRLLAPLNYTNTCEPLPTLNATHRFLTHGISPRDKIRISLASLQDFTTTFPLPGRHGYAIGLTRDMRAMA</sequence>
<evidence type="ECO:0000256" key="1">
    <source>
        <dbReference type="ARBA" id="ARBA00007357"/>
    </source>
</evidence>
<gene>
    <name evidence="4" type="ORF">HPB52_015534</name>
</gene>
<keyword evidence="2" id="KW-0472">Membrane</keyword>
<feature type="transmembrane region" description="Helical" evidence="2">
    <location>
        <begin position="20"/>
        <end position="42"/>
    </location>
</feature>
<comment type="caution">
    <text evidence="4">The sequence shown here is derived from an EMBL/GenBank/DDBJ whole genome shotgun (WGS) entry which is preliminary data.</text>
</comment>
<dbReference type="InterPro" id="IPR000718">
    <property type="entry name" value="Peptidase_M13"/>
</dbReference>
<protein>
    <recommendedName>
        <fullName evidence="3">Peptidase M13 N-terminal domain-containing protein</fullName>
    </recommendedName>
</protein>
<feature type="domain" description="Peptidase M13 N-terminal" evidence="3">
    <location>
        <begin position="99"/>
        <end position="479"/>
    </location>
</feature>
<dbReference type="PANTHER" id="PTHR11733:SF241">
    <property type="entry name" value="GH26575P-RELATED"/>
    <property type="match status" value="1"/>
</dbReference>
<dbReference type="AlphaFoldDB" id="A0A9D4SQJ8"/>